<dbReference type="PROSITE" id="PS50885">
    <property type="entry name" value="HAMP"/>
    <property type="match status" value="1"/>
</dbReference>
<sequence length="623" mass="71332">MIKSIKSKIFLILIVFLVLTIGNTLVSINYFNKLQQSIDLIMHANYDSVVAAQNMIESLERQDSLELAFIFEKDSLLSKVHEENHMKFLEWLYIAKGNITETGEKEILAEIEKTYMDYSKTVQVLESLKVKDGVDSVRIYYYNDVFHLFEKLKNNCSDLLDINQQSMVNKKEESKELANKASYYTLSILALVLFVGLCIIGYLLKKIIRPIEDLAVGIKMVSQGNYDYEIPLKRDKEINFVLEDFNHMVKELKKYETLNINEILREKQKAEAIVESINSPIIVTNSENKVTMVNKASERILDVKEKNVINRHFLEVIERRDIFDMIQKSKNSIKESKAFEDIEIIQRDEKRYYRITANPIWFDHSENIGTVTIMQDITKFKEVENLKSEFVSTVSHEFRTPLTSISMAIGLLLENSFDNKEEENELLTIIKDDSERLNNLVGELLDISKMESGKIEMEIQEVDINEVIKPVNNAFKIQLEEKKVDLSIDTKGISRKIKVDINKISWVLVNLVSNALRYIASDGTGKIVIRANEVNSDMLISISDNGKGISDDDQTRIFEKFVQLKNDDGEVNGSSGLGLAICKEIVKAHCGEIWVDSVLGEGSTFYFTLKLGGIIDEEKNTNS</sequence>
<dbReference type="InterPro" id="IPR005467">
    <property type="entry name" value="His_kinase_dom"/>
</dbReference>
<dbReference type="Gene3D" id="3.30.450.20">
    <property type="entry name" value="PAS domain"/>
    <property type="match status" value="1"/>
</dbReference>
<dbReference type="AlphaFoldDB" id="A0A1H0T7C5"/>
<evidence type="ECO:0000256" key="6">
    <source>
        <dbReference type="ARBA" id="ARBA00022553"/>
    </source>
</evidence>
<keyword evidence="9" id="KW-0547">Nucleotide-binding</keyword>
<dbReference type="PANTHER" id="PTHR42878:SF7">
    <property type="entry name" value="SENSOR HISTIDINE KINASE GLRK"/>
    <property type="match status" value="1"/>
</dbReference>
<dbReference type="RefSeq" id="WP_089969791.1">
    <property type="nucleotide sequence ID" value="NZ_FNJM01000006.1"/>
</dbReference>
<dbReference type="SMART" id="SM00388">
    <property type="entry name" value="HisKA"/>
    <property type="match status" value="1"/>
</dbReference>
<dbReference type="CDD" id="cd00075">
    <property type="entry name" value="HATPase"/>
    <property type="match status" value="1"/>
</dbReference>
<gene>
    <name evidence="19" type="ORF">SAMN04488529_10686</name>
</gene>
<keyword evidence="5" id="KW-1003">Cell membrane</keyword>
<feature type="domain" description="PAS" evidence="17">
    <location>
        <begin position="266"/>
        <end position="336"/>
    </location>
</feature>
<dbReference type="CDD" id="cd06225">
    <property type="entry name" value="HAMP"/>
    <property type="match status" value="1"/>
</dbReference>
<keyword evidence="6" id="KW-0597">Phosphoprotein</keyword>
<dbReference type="GO" id="GO:0005886">
    <property type="term" value="C:plasma membrane"/>
    <property type="evidence" value="ECO:0007669"/>
    <property type="project" value="UniProtKB-SubCell"/>
</dbReference>
<dbReference type="FunFam" id="3.30.565.10:FF:000023">
    <property type="entry name" value="PAS domain-containing sensor histidine kinase"/>
    <property type="match status" value="1"/>
</dbReference>
<dbReference type="Pfam" id="PF00989">
    <property type="entry name" value="PAS"/>
    <property type="match status" value="1"/>
</dbReference>
<dbReference type="EC" id="2.7.13.3" evidence="4"/>
<dbReference type="SUPFAM" id="SSF55874">
    <property type="entry name" value="ATPase domain of HSP90 chaperone/DNA topoisomerase II/histidine kinase"/>
    <property type="match status" value="1"/>
</dbReference>
<evidence type="ECO:0000313" key="19">
    <source>
        <dbReference type="EMBL" id="SDP49498.1"/>
    </source>
</evidence>
<evidence type="ECO:0000256" key="1">
    <source>
        <dbReference type="ARBA" id="ARBA00000085"/>
    </source>
</evidence>
<comment type="subcellular location">
    <subcellularLocation>
        <location evidence="2">Cell membrane</location>
    </subcellularLocation>
    <subcellularLocation>
        <location evidence="3">Membrane raft</location>
        <topology evidence="3">Multi-pass membrane protein</topology>
    </subcellularLocation>
</comment>
<evidence type="ECO:0000256" key="7">
    <source>
        <dbReference type="ARBA" id="ARBA00022679"/>
    </source>
</evidence>
<evidence type="ECO:0000256" key="3">
    <source>
        <dbReference type="ARBA" id="ARBA00004314"/>
    </source>
</evidence>
<dbReference type="STRING" id="94869.SAMN04488529_10686"/>
<evidence type="ECO:0000256" key="15">
    <source>
        <dbReference type="SAM" id="Phobius"/>
    </source>
</evidence>
<feature type="transmembrane region" description="Helical" evidence="15">
    <location>
        <begin position="183"/>
        <end position="204"/>
    </location>
</feature>
<organism evidence="19 20">
    <name type="scientific">Clostridium gasigenes</name>
    <dbReference type="NCBI Taxonomy" id="94869"/>
    <lineage>
        <taxon>Bacteria</taxon>
        <taxon>Bacillati</taxon>
        <taxon>Bacillota</taxon>
        <taxon>Clostridia</taxon>
        <taxon>Eubacteriales</taxon>
        <taxon>Clostridiaceae</taxon>
        <taxon>Clostridium</taxon>
    </lineage>
</organism>
<keyword evidence="13" id="KW-0902">Two-component regulatory system</keyword>
<keyword evidence="10" id="KW-0418">Kinase</keyword>
<dbReference type="InterPro" id="IPR036097">
    <property type="entry name" value="HisK_dim/P_sf"/>
</dbReference>
<dbReference type="InterPro" id="IPR000014">
    <property type="entry name" value="PAS"/>
</dbReference>
<dbReference type="PROSITE" id="PS50109">
    <property type="entry name" value="HIS_KIN"/>
    <property type="match status" value="1"/>
</dbReference>
<evidence type="ECO:0000256" key="14">
    <source>
        <dbReference type="ARBA" id="ARBA00023136"/>
    </source>
</evidence>
<dbReference type="InterPro" id="IPR050351">
    <property type="entry name" value="BphY/WalK/GraS-like"/>
</dbReference>
<dbReference type="InterPro" id="IPR003661">
    <property type="entry name" value="HisK_dim/P_dom"/>
</dbReference>
<keyword evidence="12 15" id="KW-1133">Transmembrane helix</keyword>
<keyword evidence="20" id="KW-1185">Reference proteome</keyword>
<evidence type="ECO:0000256" key="11">
    <source>
        <dbReference type="ARBA" id="ARBA00022840"/>
    </source>
</evidence>
<dbReference type="Pfam" id="PF02518">
    <property type="entry name" value="HATPase_c"/>
    <property type="match status" value="1"/>
</dbReference>
<dbReference type="CDD" id="cd00130">
    <property type="entry name" value="PAS"/>
    <property type="match status" value="1"/>
</dbReference>
<dbReference type="InterPro" id="IPR035965">
    <property type="entry name" value="PAS-like_dom_sf"/>
</dbReference>
<dbReference type="SUPFAM" id="SSF55785">
    <property type="entry name" value="PYP-like sensor domain (PAS domain)"/>
    <property type="match status" value="1"/>
</dbReference>
<dbReference type="FunFam" id="1.10.287.130:FF:000001">
    <property type="entry name" value="Two-component sensor histidine kinase"/>
    <property type="match status" value="1"/>
</dbReference>
<dbReference type="Proteomes" id="UP000198597">
    <property type="component" value="Unassembled WGS sequence"/>
</dbReference>
<dbReference type="Gene3D" id="6.10.340.10">
    <property type="match status" value="1"/>
</dbReference>
<accession>A0A1H0T7C5</accession>
<evidence type="ECO:0000256" key="8">
    <source>
        <dbReference type="ARBA" id="ARBA00022692"/>
    </source>
</evidence>
<protein>
    <recommendedName>
        <fullName evidence="4">histidine kinase</fullName>
        <ecNumber evidence="4">2.7.13.3</ecNumber>
    </recommendedName>
</protein>
<dbReference type="SUPFAM" id="SSF47384">
    <property type="entry name" value="Homodimeric domain of signal transducing histidine kinase"/>
    <property type="match status" value="1"/>
</dbReference>
<dbReference type="GO" id="GO:0030295">
    <property type="term" value="F:protein kinase activator activity"/>
    <property type="evidence" value="ECO:0007669"/>
    <property type="project" value="TreeGrafter"/>
</dbReference>
<dbReference type="PRINTS" id="PR00344">
    <property type="entry name" value="BCTRLSENSOR"/>
</dbReference>
<evidence type="ECO:0000313" key="20">
    <source>
        <dbReference type="Proteomes" id="UP000198597"/>
    </source>
</evidence>
<dbReference type="PROSITE" id="PS50112">
    <property type="entry name" value="PAS"/>
    <property type="match status" value="1"/>
</dbReference>
<dbReference type="SUPFAM" id="SSF158472">
    <property type="entry name" value="HAMP domain-like"/>
    <property type="match status" value="1"/>
</dbReference>
<dbReference type="InterPro" id="IPR036890">
    <property type="entry name" value="HATPase_C_sf"/>
</dbReference>
<dbReference type="InterPro" id="IPR004358">
    <property type="entry name" value="Sig_transdc_His_kin-like_C"/>
</dbReference>
<dbReference type="GO" id="GO:0000156">
    <property type="term" value="F:phosphorelay response regulator activity"/>
    <property type="evidence" value="ECO:0007669"/>
    <property type="project" value="TreeGrafter"/>
</dbReference>
<dbReference type="Gene3D" id="3.30.565.10">
    <property type="entry name" value="Histidine kinase-like ATPase, C-terminal domain"/>
    <property type="match status" value="1"/>
</dbReference>
<evidence type="ECO:0000256" key="12">
    <source>
        <dbReference type="ARBA" id="ARBA00022989"/>
    </source>
</evidence>
<dbReference type="PANTHER" id="PTHR42878">
    <property type="entry name" value="TWO-COMPONENT HISTIDINE KINASE"/>
    <property type="match status" value="1"/>
</dbReference>
<dbReference type="GO" id="GO:0006355">
    <property type="term" value="P:regulation of DNA-templated transcription"/>
    <property type="evidence" value="ECO:0007669"/>
    <property type="project" value="InterPro"/>
</dbReference>
<evidence type="ECO:0000256" key="2">
    <source>
        <dbReference type="ARBA" id="ARBA00004236"/>
    </source>
</evidence>
<dbReference type="EMBL" id="FNJM01000006">
    <property type="protein sequence ID" value="SDP49498.1"/>
    <property type="molecule type" value="Genomic_DNA"/>
</dbReference>
<comment type="catalytic activity">
    <reaction evidence="1">
        <text>ATP + protein L-histidine = ADP + protein N-phospho-L-histidine.</text>
        <dbReference type="EC" id="2.7.13.3"/>
    </reaction>
</comment>
<dbReference type="CDD" id="cd00082">
    <property type="entry name" value="HisKA"/>
    <property type="match status" value="1"/>
</dbReference>
<dbReference type="GO" id="GO:0045121">
    <property type="term" value="C:membrane raft"/>
    <property type="evidence" value="ECO:0007669"/>
    <property type="project" value="UniProtKB-SubCell"/>
</dbReference>
<dbReference type="Pfam" id="PF00512">
    <property type="entry name" value="HisKA"/>
    <property type="match status" value="1"/>
</dbReference>
<proteinExistence type="predicted"/>
<dbReference type="NCBIfam" id="TIGR00229">
    <property type="entry name" value="sensory_box"/>
    <property type="match status" value="1"/>
</dbReference>
<dbReference type="GO" id="GO:0005524">
    <property type="term" value="F:ATP binding"/>
    <property type="evidence" value="ECO:0007669"/>
    <property type="project" value="UniProtKB-KW"/>
</dbReference>
<dbReference type="Gene3D" id="1.10.287.130">
    <property type="match status" value="1"/>
</dbReference>
<feature type="domain" description="HAMP" evidence="18">
    <location>
        <begin position="205"/>
        <end position="257"/>
    </location>
</feature>
<feature type="domain" description="Histidine kinase" evidence="16">
    <location>
        <begin position="393"/>
        <end position="613"/>
    </location>
</feature>
<evidence type="ECO:0000259" key="17">
    <source>
        <dbReference type="PROSITE" id="PS50112"/>
    </source>
</evidence>
<dbReference type="SMART" id="SM00387">
    <property type="entry name" value="HATPase_c"/>
    <property type="match status" value="1"/>
</dbReference>
<evidence type="ECO:0000256" key="9">
    <source>
        <dbReference type="ARBA" id="ARBA00022741"/>
    </source>
</evidence>
<dbReference type="InterPro" id="IPR003660">
    <property type="entry name" value="HAMP_dom"/>
</dbReference>
<keyword evidence="14 15" id="KW-0472">Membrane</keyword>
<dbReference type="OrthoDB" id="9813151at2"/>
<dbReference type="InterPro" id="IPR013767">
    <property type="entry name" value="PAS_fold"/>
</dbReference>
<dbReference type="SMART" id="SM00304">
    <property type="entry name" value="HAMP"/>
    <property type="match status" value="1"/>
</dbReference>
<name>A0A1H0T7C5_9CLOT</name>
<dbReference type="InterPro" id="IPR003594">
    <property type="entry name" value="HATPase_dom"/>
</dbReference>
<evidence type="ECO:0000256" key="5">
    <source>
        <dbReference type="ARBA" id="ARBA00022475"/>
    </source>
</evidence>
<reference evidence="19 20" key="1">
    <citation type="submission" date="2016-10" db="EMBL/GenBank/DDBJ databases">
        <authorList>
            <person name="de Groot N.N."/>
        </authorList>
    </citation>
    <scope>NUCLEOTIDE SEQUENCE [LARGE SCALE GENOMIC DNA]</scope>
    <source>
        <strain evidence="19 20">DSM 12272</strain>
    </source>
</reference>
<dbReference type="SMART" id="SM00091">
    <property type="entry name" value="PAS"/>
    <property type="match status" value="1"/>
</dbReference>
<dbReference type="GO" id="GO:0000155">
    <property type="term" value="F:phosphorelay sensor kinase activity"/>
    <property type="evidence" value="ECO:0007669"/>
    <property type="project" value="InterPro"/>
</dbReference>
<evidence type="ECO:0000259" key="18">
    <source>
        <dbReference type="PROSITE" id="PS50885"/>
    </source>
</evidence>
<evidence type="ECO:0000256" key="10">
    <source>
        <dbReference type="ARBA" id="ARBA00022777"/>
    </source>
</evidence>
<keyword evidence="8 15" id="KW-0812">Transmembrane</keyword>
<dbReference type="GO" id="GO:0007234">
    <property type="term" value="P:osmosensory signaling via phosphorelay pathway"/>
    <property type="evidence" value="ECO:0007669"/>
    <property type="project" value="TreeGrafter"/>
</dbReference>
<evidence type="ECO:0000259" key="16">
    <source>
        <dbReference type="PROSITE" id="PS50109"/>
    </source>
</evidence>
<evidence type="ECO:0000256" key="13">
    <source>
        <dbReference type="ARBA" id="ARBA00023012"/>
    </source>
</evidence>
<dbReference type="Pfam" id="PF00672">
    <property type="entry name" value="HAMP"/>
    <property type="match status" value="1"/>
</dbReference>
<keyword evidence="7" id="KW-0808">Transferase</keyword>
<evidence type="ECO:0000256" key="4">
    <source>
        <dbReference type="ARBA" id="ARBA00012438"/>
    </source>
</evidence>
<keyword evidence="11" id="KW-0067">ATP-binding</keyword>